<dbReference type="CDD" id="cd05228">
    <property type="entry name" value="AR_FR_like_1_SDR_e"/>
    <property type="match status" value="1"/>
</dbReference>
<proteinExistence type="predicted"/>
<dbReference type="InterPro" id="IPR051783">
    <property type="entry name" value="NAD(P)-dependent_oxidoreduct"/>
</dbReference>
<accession>A0A5C8PKA6</accession>
<sequence length="331" mass="35564">MAADLALVTGASGFVGSAVARRLATRGLAVRVLVRPTSPRGNIADLGYDIADGDMRDATSVAAAMRGVRYVFHVAADYRLWARDPDEIVRNNRDGTRIVMAAARAAGVERIVYTSSVATLKPRSDGRDADEDDRADERTAIGAYKKSKVVAERLVEAMAAEGLPVVLVSPSTPIGPRDIRPTPTGRIIVEAAGGRMPAYVDTGLNLVHVDDVADGHLLALEKGRIGATYILGGQNVTLKQMLADIAALAGRKPPRVRLPRGPIYPLAYAAEAVARITGKEPFVTVDALDMSRHLMFFSSSRAARELGYGARPYAEALEDALRWFRQAGYVR</sequence>
<dbReference type="InterPro" id="IPR001509">
    <property type="entry name" value="Epimerase_deHydtase"/>
</dbReference>
<evidence type="ECO:0000259" key="1">
    <source>
        <dbReference type="Pfam" id="PF01370"/>
    </source>
</evidence>
<gene>
    <name evidence="2" type="ORF">FHP25_17620</name>
</gene>
<protein>
    <submittedName>
        <fullName evidence="2">NAD-dependent epimerase/dehydratase family protein</fullName>
    </submittedName>
</protein>
<feature type="domain" description="NAD-dependent epimerase/dehydratase" evidence="1">
    <location>
        <begin position="6"/>
        <end position="232"/>
    </location>
</feature>
<keyword evidence="3" id="KW-1185">Reference proteome</keyword>
<dbReference type="GO" id="GO:0005737">
    <property type="term" value="C:cytoplasm"/>
    <property type="evidence" value="ECO:0007669"/>
    <property type="project" value="TreeGrafter"/>
</dbReference>
<dbReference type="Pfam" id="PF01370">
    <property type="entry name" value="Epimerase"/>
    <property type="match status" value="1"/>
</dbReference>
<name>A0A5C8PKA6_9HYPH</name>
<dbReference type="Gene3D" id="3.40.50.720">
    <property type="entry name" value="NAD(P)-binding Rossmann-like Domain"/>
    <property type="match status" value="1"/>
</dbReference>
<dbReference type="PANTHER" id="PTHR48079:SF6">
    <property type="entry name" value="NAD(P)-BINDING DOMAIN-CONTAINING PROTEIN-RELATED"/>
    <property type="match status" value="1"/>
</dbReference>
<evidence type="ECO:0000313" key="2">
    <source>
        <dbReference type="EMBL" id="TXL74306.1"/>
    </source>
</evidence>
<reference evidence="2 3" key="1">
    <citation type="submission" date="2019-06" db="EMBL/GenBank/DDBJ databases">
        <title>New taxonomy in bacterial strain CC-CFT640, isolated from vineyard.</title>
        <authorList>
            <person name="Lin S.-Y."/>
            <person name="Tsai C.-F."/>
            <person name="Young C.-C."/>
        </authorList>
    </citation>
    <scope>NUCLEOTIDE SEQUENCE [LARGE SCALE GENOMIC DNA]</scope>
    <source>
        <strain evidence="2 3">CC-CFT640</strain>
    </source>
</reference>
<dbReference type="Proteomes" id="UP000321638">
    <property type="component" value="Unassembled WGS sequence"/>
</dbReference>
<dbReference type="InterPro" id="IPR002347">
    <property type="entry name" value="SDR_fam"/>
</dbReference>
<dbReference type="NCBIfam" id="TIGR03466">
    <property type="entry name" value="HpnA"/>
    <property type="match status" value="1"/>
</dbReference>
<dbReference type="AlphaFoldDB" id="A0A5C8PKA6"/>
<dbReference type="GO" id="GO:0004029">
    <property type="term" value="F:aldehyde dehydrogenase (NAD+) activity"/>
    <property type="evidence" value="ECO:0007669"/>
    <property type="project" value="TreeGrafter"/>
</dbReference>
<dbReference type="InterPro" id="IPR036291">
    <property type="entry name" value="NAD(P)-bd_dom_sf"/>
</dbReference>
<dbReference type="EMBL" id="VDUZ01000019">
    <property type="protein sequence ID" value="TXL74306.1"/>
    <property type="molecule type" value="Genomic_DNA"/>
</dbReference>
<dbReference type="PRINTS" id="PR00081">
    <property type="entry name" value="GDHRDH"/>
</dbReference>
<comment type="caution">
    <text evidence="2">The sequence shown here is derived from an EMBL/GenBank/DDBJ whole genome shotgun (WGS) entry which is preliminary data.</text>
</comment>
<evidence type="ECO:0000313" key="3">
    <source>
        <dbReference type="Proteomes" id="UP000321638"/>
    </source>
</evidence>
<organism evidence="2 3">
    <name type="scientific">Vineibacter terrae</name>
    <dbReference type="NCBI Taxonomy" id="2586908"/>
    <lineage>
        <taxon>Bacteria</taxon>
        <taxon>Pseudomonadati</taxon>
        <taxon>Pseudomonadota</taxon>
        <taxon>Alphaproteobacteria</taxon>
        <taxon>Hyphomicrobiales</taxon>
        <taxon>Vineibacter</taxon>
    </lineage>
</organism>
<dbReference type="RefSeq" id="WP_147848269.1">
    <property type="nucleotide sequence ID" value="NZ_VDUZ01000019.1"/>
</dbReference>
<dbReference type="PANTHER" id="PTHR48079">
    <property type="entry name" value="PROTEIN YEEZ"/>
    <property type="match status" value="1"/>
</dbReference>
<dbReference type="OrthoDB" id="9801785at2"/>
<dbReference type="SUPFAM" id="SSF51735">
    <property type="entry name" value="NAD(P)-binding Rossmann-fold domains"/>
    <property type="match status" value="1"/>
</dbReference>
<dbReference type="InterPro" id="IPR017829">
    <property type="entry name" value="Hopanoid-assoc_sugar_epimerase"/>
</dbReference>